<evidence type="ECO:0000313" key="2">
    <source>
        <dbReference type="EMBL" id="KAD2393479.1"/>
    </source>
</evidence>
<gene>
    <name evidence="2" type="ORF">E3N88_40456</name>
</gene>
<comment type="caution">
    <text evidence="2">The sequence shown here is derived from an EMBL/GenBank/DDBJ whole genome shotgun (WGS) entry which is preliminary data.</text>
</comment>
<keyword evidence="3" id="KW-1185">Reference proteome</keyword>
<dbReference type="InterPro" id="IPR019557">
    <property type="entry name" value="AminoTfrase-like_pln_mobile"/>
</dbReference>
<sequence length="141" mass="15991">MSLVVNPGPLKEDLLFLSCTHRARALFTNTIPDNVQLNVRRGDQKFWEYIRDHHVPDSVMAYIRVAGFGGVIDCGYRIVNHALITALVERCRPETHTFHLPFGEITVTLQDVQVLWGLSVNRHIMSGIDYVCSIEENVAKC</sequence>
<dbReference type="InterPro" id="IPR044824">
    <property type="entry name" value="MAIN-like"/>
</dbReference>
<organism evidence="2 3">
    <name type="scientific">Mikania micrantha</name>
    <name type="common">bitter vine</name>
    <dbReference type="NCBI Taxonomy" id="192012"/>
    <lineage>
        <taxon>Eukaryota</taxon>
        <taxon>Viridiplantae</taxon>
        <taxon>Streptophyta</taxon>
        <taxon>Embryophyta</taxon>
        <taxon>Tracheophyta</taxon>
        <taxon>Spermatophyta</taxon>
        <taxon>Magnoliopsida</taxon>
        <taxon>eudicotyledons</taxon>
        <taxon>Gunneridae</taxon>
        <taxon>Pentapetalae</taxon>
        <taxon>asterids</taxon>
        <taxon>campanulids</taxon>
        <taxon>Asterales</taxon>
        <taxon>Asteraceae</taxon>
        <taxon>Asteroideae</taxon>
        <taxon>Heliantheae alliance</taxon>
        <taxon>Eupatorieae</taxon>
        <taxon>Mikania</taxon>
    </lineage>
</organism>
<evidence type="ECO:0000313" key="3">
    <source>
        <dbReference type="Proteomes" id="UP000326396"/>
    </source>
</evidence>
<proteinExistence type="predicted"/>
<reference evidence="2 3" key="1">
    <citation type="submission" date="2019-05" db="EMBL/GenBank/DDBJ databases">
        <title>Mikania micrantha, genome provides insights into the molecular mechanism of rapid growth.</title>
        <authorList>
            <person name="Liu B."/>
        </authorList>
    </citation>
    <scope>NUCLEOTIDE SEQUENCE [LARGE SCALE GENOMIC DNA]</scope>
    <source>
        <strain evidence="2">NLD-2019</strain>
        <tissue evidence="2">Leaf</tissue>
    </source>
</reference>
<dbReference type="PANTHER" id="PTHR46033">
    <property type="entry name" value="PROTEIN MAIN-LIKE 2"/>
    <property type="match status" value="1"/>
</dbReference>
<name>A0A5N6LMS5_9ASTR</name>
<feature type="domain" description="Aminotransferase-like plant mobile" evidence="1">
    <location>
        <begin position="72"/>
        <end position="121"/>
    </location>
</feature>
<accession>A0A5N6LMS5</accession>
<dbReference type="PANTHER" id="PTHR46033:SF8">
    <property type="entry name" value="PROTEIN MAINTENANCE OF MERISTEMS-LIKE"/>
    <property type="match status" value="1"/>
</dbReference>
<dbReference type="AlphaFoldDB" id="A0A5N6LMS5"/>
<evidence type="ECO:0000259" key="1">
    <source>
        <dbReference type="Pfam" id="PF10536"/>
    </source>
</evidence>
<dbReference type="OrthoDB" id="1937804at2759"/>
<dbReference type="GO" id="GO:0010073">
    <property type="term" value="P:meristem maintenance"/>
    <property type="evidence" value="ECO:0007669"/>
    <property type="project" value="InterPro"/>
</dbReference>
<protein>
    <recommendedName>
        <fullName evidence="1">Aminotransferase-like plant mobile domain-containing protein</fullName>
    </recommendedName>
</protein>
<dbReference type="Proteomes" id="UP000326396">
    <property type="component" value="Linkage Group LG9"/>
</dbReference>
<dbReference type="Pfam" id="PF10536">
    <property type="entry name" value="PMD"/>
    <property type="match status" value="1"/>
</dbReference>
<dbReference type="EMBL" id="SZYD01000019">
    <property type="protein sequence ID" value="KAD2393479.1"/>
    <property type="molecule type" value="Genomic_DNA"/>
</dbReference>